<evidence type="ECO:0000256" key="1">
    <source>
        <dbReference type="ARBA" id="ARBA00009986"/>
    </source>
</evidence>
<evidence type="ECO:0000256" key="2">
    <source>
        <dbReference type="ARBA" id="ARBA00023002"/>
    </source>
</evidence>
<organism evidence="7 8">
    <name type="scientific">Bradyrhizobium lablabi</name>
    <dbReference type="NCBI Taxonomy" id="722472"/>
    <lineage>
        <taxon>Bacteria</taxon>
        <taxon>Pseudomonadati</taxon>
        <taxon>Pseudomonadota</taxon>
        <taxon>Alphaproteobacteria</taxon>
        <taxon>Hyphomicrobiales</taxon>
        <taxon>Nitrobacteraceae</taxon>
        <taxon>Bradyrhizobium</taxon>
    </lineage>
</organism>
<dbReference type="AlphaFoldDB" id="A0A1H5F3W8"/>
<dbReference type="GO" id="GO:0016620">
    <property type="term" value="F:oxidoreductase activity, acting on the aldehyde or oxo group of donors, NAD or NADP as acceptor"/>
    <property type="evidence" value="ECO:0007669"/>
    <property type="project" value="InterPro"/>
</dbReference>
<keyword evidence="2 5" id="KW-0560">Oxidoreductase</keyword>
<dbReference type="InterPro" id="IPR016162">
    <property type="entry name" value="Ald_DH_N"/>
</dbReference>
<name>A0A1H5F3W8_9BRAD</name>
<dbReference type="InterPro" id="IPR016160">
    <property type="entry name" value="Ald_DH_CS_CYS"/>
</dbReference>
<dbReference type="SUPFAM" id="SSF53720">
    <property type="entry name" value="ALDH-like"/>
    <property type="match status" value="1"/>
</dbReference>
<dbReference type="Gene3D" id="3.40.309.10">
    <property type="entry name" value="Aldehyde Dehydrogenase, Chain A, domain 2"/>
    <property type="match status" value="1"/>
</dbReference>
<dbReference type="RefSeq" id="WP_197679523.1">
    <property type="nucleotide sequence ID" value="NZ_FNTI01000001.1"/>
</dbReference>
<keyword evidence="3" id="KW-0558">Oxidation</keyword>
<evidence type="ECO:0000256" key="5">
    <source>
        <dbReference type="RuleBase" id="RU003345"/>
    </source>
</evidence>
<dbReference type="FunFam" id="3.40.605.10:FF:000007">
    <property type="entry name" value="NAD/NADP-dependent betaine aldehyde dehydrogenase"/>
    <property type="match status" value="1"/>
</dbReference>
<feature type="domain" description="Aldehyde dehydrogenase" evidence="6">
    <location>
        <begin position="29"/>
        <end position="494"/>
    </location>
</feature>
<dbReference type="InterPro" id="IPR029510">
    <property type="entry name" value="Ald_DH_CS_GLU"/>
</dbReference>
<dbReference type="PANTHER" id="PTHR11699">
    <property type="entry name" value="ALDEHYDE DEHYDROGENASE-RELATED"/>
    <property type="match status" value="1"/>
</dbReference>
<dbReference type="PROSITE" id="PS00070">
    <property type="entry name" value="ALDEHYDE_DEHYDR_CYS"/>
    <property type="match status" value="1"/>
</dbReference>
<dbReference type="PROSITE" id="PS00687">
    <property type="entry name" value="ALDEHYDE_DEHYDR_GLU"/>
    <property type="match status" value="1"/>
</dbReference>
<dbReference type="FunFam" id="3.40.309.10:FF:000012">
    <property type="entry name" value="Betaine aldehyde dehydrogenase"/>
    <property type="match status" value="1"/>
</dbReference>
<proteinExistence type="inferred from homology"/>
<dbReference type="EMBL" id="FNTI01000001">
    <property type="protein sequence ID" value="SED98052.1"/>
    <property type="molecule type" value="Genomic_DNA"/>
</dbReference>
<evidence type="ECO:0000256" key="4">
    <source>
        <dbReference type="PROSITE-ProRule" id="PRU10007"/>
    </source>
</evidence>
<reference evidence="7 8" key="1">
    <citation type="submission" date="2016-10" db="EMBL/GenBank/DDBJ databases">
        <authorList>
            <person name="de Groot N.N."/>
        </authorList>
    </citation>
    <scope>NUCLEOTIDE SEQUENCE [LARGE SCALE GENOMIC DNA]</scope>
    <source>
        <strain evidence="7 8">GAS522</strain>
    </source>
</reference>
<dbReference type="InterPro" id="IPR015590">
    <property type="entry name" value="Aldehyde_DH_dom"/>
</dbReference>
<comment type="similarity">
    <text evidence="1 5">Belongs to the aldehyde dehydrogenase family.</text>
</comment>
<evidence type="ECO:0000313" key="8">
    <source>
        <dbReference type="Proteomes" id="UP000183208"/>
    </source>
</evidence>
<accession>A0A1H5F3W8</accession>
<dbReference type="InterPro" id="IPR016163">
    <property type="entry name" value="Ald_DH_C"/>
</dbReference>
<feature type="active site" evidence="4">
    <location>
        <position position="265"/>
    </location>
</feature>
<dbReference type="InterPro" id="IPR016161">
    <property type="entry name" value="Ald_DH/histidinol_DH"/>
</dbReference>
<sequence>MNDAAVSMARAAPVRDGIEKFKNYIDGEWVAGRTGAYFDDVNPADTSDIVGQFPASSAADAEVAVRAAAAACASWKKTPITVRARILNGAASYLETHVDRFAEELTREQGKALNLSKDEILRSAQTLRFYAVEGQSFAGETFPNDDADMVVYTQREPLGVVSVITPWNFPVSIAARKIAPALIAGNTVVFKPSSDAPLSGYRLTEAFVAAGIPKGVLNFVTGRAADVGPAITVPPVVRAISFTGSTSAGEQIHRSVGFTTRTQMELGGKNPLIVMEDADLDKAVDLTIKGGLSLSGQACTGTSRVLVMQQVKAAFTDKFVARVKALKIGSGLVAGNDIGPLATARQLETVLRYIEIGKREATLLCGGERLSGPAYGRGYYVSPAIFTDVTQDMRIAREEIFGPVIALIEVTSYADAIAKANDTEYGLSAAIATRNPRYIHDFANDIESGTVKINRTTTGNLINAPFGGLKRSSTSAFRESGRAGLEFYTQIKTVYRGC</sequence>
<dbReference type="Proteomes" id="UP000183208">
    <property type="component" value="Unassembled WGS sequence"/>
</dbReference>
<evidence type="ECO:0000256" key="3">
    <source>
        <dbReference type="ARBA" id="ARBA00023097"/>
    </source>
</evidence>
<dbReference type="Gene3D" id="3.40.605.10">
    <property type="entry name" value="Aldehyde Dehydrogenase, Chain A, domain 1"/>
    <property type="match status" value="1"/>
</dbReference>
<gene>
    <name evidence="7" type="ORF">SAMN05444171_5859</name>
</gene>
<evidence type="ECO:0000313" key="7">
    <source>
        <dbReference type="EMBL" id="SED98052.1"/>
    </source>
</evidence>
<protein>
    <submittedName>
        <fullName evidence="7">Aldehyde dehydrogenase (NAD+)</fullName>
    </submittedName>
</protein>
<dbReference type="Pfam" id="PF00171">
    <property type="entry name" value="Aldedh"/>
    <property type="match status" value="1"/>
</dbReference>
<evidence type="ECO:0000259" key="6">
    <source>
        <dbReference type="Pfam" id="PF00171"/>
    </source>
</evidence>